<keyword evidence="9" id="KW-0804">Transcription</keyword>
<feature type="compositionally biased region" description="Polar residues" evidence="14">
    <location>
        <begin position="654"/>
        <end position="670"/>
    </location>
</feature>
<evidence type="ECO:0000256" key="2">
    <source>
        <dbReference type="ARBA" id="ARBA00007427"/>
    </source>
</evidence>
<feature type="region of interest" description="Disordered" evidence="14">
    <location>
        <begin position="448"/>
        <end position="566"/>
    </location>
</feature>
<name>A0A371FMI3_MUCPR</name>
<dbReference type="SUPFAM" id="SSF46689">
    <property type="entry name" value="Homeodomain-like"/>
    <property type="match status" value="1"/>
</dbReference>
<dbReference type="InterPro" id="IPR001356">
    <property type="entry name" value="HD"/>
</dbReference>
<dbReference type="SMART" id="SM00389">
    <property type="entry name" value="HOX"/>
    <property type="match status" value="1"/>
</dbReference>
<dbReference type="InterPro" id="IPR045876">
    <property type="entry name" value="PRHA-like_PHD-finger"/>
</dbReference>
<comment type="caution">
    <text evidence="17">The sequence shown here is derived from an EMBL/GenBank/DDBJ whole genome shotgun (WGS) entry which is preliminary data.</text>
</comment>
<dbReference type="PANTHER" id="PTHR12628">
    <property type="entry name" value="POLYCOMB-LIKE TRANSCRIPTION FACTOR"/>
    <property type="match status" value="1"/>
</dbReference>
<dbReference type="GO" id="GO:0003682">
    <property type="term" value="F:chromatin binding"/>
    <property type="evidence" value="ECO:0007669"/>
    <property type="project" value="TreeGrafter"/>
</dbReference>
<keyword evidence="4 12" id="KW-0863">Zinc-finger</keyword>
<dbReference type="Pfam" id="PF00628">
    <property type="entry name" value="PHD"/>
    <property type="match status" value="1"/>
</dbReference>
<evidence type="ECO:0000256" key="8">
    <source>
        <dbReference type="ARBA" id="ARBA00023155"/>
    </source>
</evidence>
<feature type="region of interest" description="Disordered" evidence="14">
    <location>
        <begin position="631"/>
        <end position="711"/>
    </location>
</feature>
<dbReference type="InterPro" id="IPR001965">
    <property type="entry name" value="Znf_PHD"/>
</dbReference>
<sequence>LLASHLDYSGGCCGGACFLRPMASPTGELTSCKDGTAERMGTEQCELSEKTQIGSEGLEREQRDLGTALTGSVIDEKTNQVSANVVENSVILLPAPPQHDFEKSCQSVEGSCLHQSAIEQVSVHLPSDQTENKGQLMSENVQNEPVESTPAFVVEGQMQSSPAQANVSSVNELLDPPSGDVVNNISSNCSERMSNSPTHLQLRHRGKRNSKLLKKKYMLRSLGSSDRALRSKTIEKPKEPEPNSNLVDGNNDGVKRKSRRKKKKRREEGITDQFSRIRSHLRYLLNRISYEKSLIDAYSGEGWKGYSMEKLKPEKELQRAKSEILRRKLKIRDLFQNLDSLCAEGKLPESLFDSEGEIDSEDIFCAKCQSKELSTNNDIILCDGVCDRGFHQLCLVPPLLTEDIPPGDEGWLCPGCDCKDDCMDLVNDSFGTSLSLSDTWERVFPEAATATGNNMDSNLGLPSDDSDDDDYNPNGPEDVKVEGDESSSDESEYASASEKLEGLHEDQCLGLPSEDSSDGDYDPNAPDVDCKVNEETSSSDFTSDSEDLAAAIEDNMSPGQDGDIRSASLDDVKYLKSSSKQKGKVGKKLTMADELSSLLEPDSGQEDSTPVSGKRRVERLDYKKLYDETYCSDTSDDEDWTATATPSREKKLTDNVTPVSPNGNASNNSMHIPKRNKNKVENTNNSHTKSLDGCVKSGSMDKKSGSSAHKRLGEAAVQRLHKSFKENQYPDRTTKEKLAQEIGLNYQQVAKWFDNNRWSFRHSSQMETNSGRNASQRAAVGGAETEGEKEYELMSSEVSGEKSKTPSSRKRKHLSEPEAHEARLDINGSSATISTVSQELASTEMDLEVDENDLKAAGAELFTHGGRRGIRMNGWLIESRRHSILNSSTLQEWEQKLETSHLPEMVFGENTLILKHLSSGTKIHFNAFDALRGWKQEALPPVEVPAAAQWKFRSKPSQQVIPDYDYTFTTPYCGSGTIEIDRDLNGREISKETSDIHWEDCKDQIDVVALASKEPILFYDEVVLYEDELADNGASLLTVKVLRVDGVLIRLRETRMHCVFGGSTNPIILRESCWRESTFQALSAKGHPIDSAAYGDPSIISQRLPIIMHTTQKLVISS</sequence>
<evidence type="ECO:0000256" key="10">
    <source>
        <dbReference type="ARBA" id="ARBA00023242"/>
    </source>
</evidence>
<feature type="region of interest" description="Disordered" evidence="14">
    <location>
        <begin position="764"/>
        <end position="820"/>
    </location>
</feature>
<keyword evidence="3" id="KW-0479">Metal-binding</keyword>
<feature type="compositionally biased region" description="Polar residues" evidence="14">
    <location>
        <begin position="764"/>
        <end position="776"/>
    </location>
</feature>
<dbReference type="Pfam" id="PF04176">
    <property type="entry name" value="TIP41"/>
    <property type="match status" value="1"/>
</dbReference>
<dbReference type="GO" id="GO:0045814">
    <property type="term" value="P:negative regulation of gene expression, epigenetic"/>
    <property type="evidence" value="ECO:0007669"/>
    <property type="project" value="TreeGrafter"/>
</dbReference>
<keyword evidence="6" id="KW-0805">Transcription regulation</keyword>
<evidence type="ECO:0000313" key="18">
    <source>
        <dbReference type="Proteomes" id="UP000257109"/>
    </source>
</evidence>
<feature type="region of interest" description="Disordered" evidence="14">
    <location>
        <begin position="224"/>
        <end position="271"/>
    </location>
</feature>
<dbReference type="CDD" id="cd15504">
    <property type="entry name" value="PHD_PRHA_like"/>
    <property type="match status" value="1"/>
</dbReference>
<dbReference type="InterPro" id="IPR019787">
    <property type="entry name" value="Znf_PHD-finger"/>
</dbReference>
<feature type="compositionally biased region" description="Basic and acidic residues" evidence="14">
    <location>
        <begin position="498"/>
        <end position="507"/>
    </location>
</feature>
<comment type="similarity">
    <text evidence="2">Belongs to the PHD-associated homeobox family.</text>
</comment>
<dbReference type="PROSITE" id="PS50071">
    <property type="entry name" value="HOMEOBOX_2"/>
    <property type="match status" value="1"/>
</dbReference>
<dbReference type="SUPFAM" id="SSF57903">
    <property type="entry name" value="FYVE/PHD zinc finger"/>
    <property type="match status" value="1"/>
</dbReference>
<accession>A0A371FMI3</accession>
<dbReference type="Gene3D" id="1.10.10.60">
    <property type="entry name" value="Homeodomain-like"/>
    <property type="match status" value="1"/>
</dbReference>
<organism evidence="17 18">
    <name type="scientific">Mucuna pruriens</name>
    <name type="common">Velvet bean</name>
    <name type="synonym">Dolichos pruriens</name>
    <dbReference type="NCBI Taxonomy" id="157652"/>
    <lineage>
        <taxon>Eukaryota</taxon>
        <taxon>Viridiplantae</taxon>
        <taxon>Streptophyta</taxon>
        <taxon>Embryophyta</taxon>
        <taxon>Tracheophyta</taxon>
        <taxon>Spermatophyta</taxon>
        <taxon>Magnoliopsida</taxon>
        <taxon>eudicotyledons</taxon>
        <taxon>Gunneridae</taxon>
        <taxon>Pentapetalae</taxon>
        <taxon>rosids</taxon>
        <taxon>fabids</taxon>
        <taxon>Fabales</taxon>
        <taxon>Fabaceae</taxon>
        <taxon>Papilionoideae</taxon>
        <taxon>50 kb inversion clade</taxon>
        <taxon>NPAAA clade</taxon>
        <taxon>indigoferoid/millettioid clade</taxon>
        <taxon>Phaseoleae</taxon>
        <taxon>Mucuna</taxon>
    </lineage>
</organism>
<dbReference type="InterPro" id="IPR007303">
    <property type="entry name" value="TIP41-like"/>
</dbReference>
<reference evidence="17" key="1">
    <citation type="submission" date="2018-05" db="EMBL/GenBank/DDBJ databases">
        <title>Draft genome of Mucuna pruriens seed.</title>
        <authorList>
            <person name="Nnadi N.E."/>
            <person name="Vos R."/>
            <person name="Hasami M.H."/>
            <person name="Devisetty U.K."/>
            <person name="Aguiy J.C."/>
        </authorList>
    </citation>
    <scope>NUCLEOTIDE SEQUENCE [LARGE SCALE GENOMIC DNA]</scope>
    <source>
        <strain evidence="17">JCA_2017</strain>
    </source>
</reference>
<dbReference type="SMART" id="SM00249">
    <property type="entry name" value="PHD"/>
    <property type="match status" value="1"/>
</dbReference>
<dbReference type="AlphaFoldDB" id="A0A371FMI3"/>
<keyword evidence="10 11" id="KW-0539">Nucleus</keyword>
<feature type="compositionally biased region" description="Basic residues" evidence="14">
    <location>
        <begin position="256"/>
        <end position="265"/>
    </location>
</feature>
<keyword evidence="8 11" id="KW-0371">Homeobox</keyword>
<dbReference type="Proteomes" id="UP000257109">
    <property type="component" value="Unassembled WGS sequence"/>
</dbReference>
<evidence type="ECO:0000256" key="11">
    <source>
        <dbReference type="PROSITE-ProRule" id="PRU00108"/>
    </source>
</evidence>
<evidence type="ECO:0000256" key="1">
    <source>
        <dbReference type="ARBA" id="ARBA00004123"/>
    </source>
</evidence>
<evidence type="ECO:0000256" key="7">
    <source>
        <dbReference type="ARBA" id="ARBA00023125"/>
    </source>
</evidence>
<evidence type="ECO:0000256" key="3">
    <source>
        <dbReference type="ARBA" id="ARBA00022723"/>
    </source>
</evidence>
<keyword evidence="7 11" id="KW-0238">DNA-binding</keyword>
<evidence type="ECO:0000256" key="9">
    <source>
        <dbReference type="ARBA" id="ARBA00023163"/>
    </source>
</evidence>
<dbReference type="PROSITE" id="PS01359">
    <property type="entry name" value="ZF_PHD_1"/>
    <property type="match status" value="1"/>
</dbReference>
<dbReference type="Gene3D" id="3.30.40.10">
    <property type="entry name" value="Zinc/RING finger domain, C3HC4 (zinc finger)"/>
    <property type="match status" value="1"/>
</dbReference>
<dbReference type="InterPro" id="IPR013083">
    <property type="entry name" value="Znf_RING/FYVE/PHD"/>
</dbReference>
<dbReference type="InterPro" id="IPR011011">
    <property type="entry name" value="Znf_FYVE_PHD"/>
</dbReference>
<evidence type="ECO:0000256" key="5">
    <source>
        <dbReference type="ARBA" id="ARBA00022833"/>
    </source>
</evidence>
<feature type="non-terminal residue" evidence="17">
    <location>
        <position position="1"/>
    </location>
</feature>
<comment type="subcellular location">
    <subcellularLocation>
        <location evidence="1 11 13">Nucleus</location>
    </subcellularLocation>
</comment>
<evidence type="ECO:0000259" key="16">
    <source>
        <dbReference type="PROSITE" id="PS50071"/>
    </source>
</evidence>
<dbReference type="PROSITE" id="PS50016">
    <property type="entry name" value="ZF_PHD_2"/>
    <property type="match status" value="1"/>
</dbReference>
<feature type="domain" description="Homeobox" evidence="16">
    <location>
        <begin position="703"/>
        <end position="763"/>
    </location>
</feature>
<dbReference type="PANTHER" id="PTHR12628:SF13">
    <property type="entry name" value="HOMEOBOX PROTEIN HAT3.1"/>
    <property type="match status" value="1"/>
</dbReference>
<feature type="DNA-binding region" description="Homeobox" evidence="11">
    <location>
        <begin position="705"/>
        <end position="764"/>
    </location>
</feature>
<dbReference type="EMBL" id="QJKJ01008585">
    <property type="protein sequence ID" value="RDX79293.1"/>
    <property type="molecule type" value="Genomic_DNA"/>
</dbReference>
<gene>
    <name evidence="17" type="primary">HAZ1</name>
    <name evidence="17" type="ORF">CR513_40290</name>
</gene>
<keyword evidence="5" id="KW-0862">Zinc</keyword>
<protein>
    <submittedName>
        <fullName evidence="17">Homeobox protein HAZ1</fullName>
    </submittedName>
</protein>
<dbReference type="GO" id="GO:0008270">
    <property type="term" value="F:zinc ion binding"/>
    <property type="evidence" value="ECO:0007669"/>
    <property type="project" value="UniProtKB-KW"/>
</dbReference>
<evidence type="ECO:0000256" key="12">
    <source>
        <dbReference type="PROSITE-ProRule" id="PRU00146"/>
    </source>
</evidence>
<dbReference type="FunFam" id="1.10.10.60:FF:000711">
    <property type="entry name" value="Homeobox protein HAT3.1"/>
    <property type="match status" value="1"/>
</dbReference>
<feature type="region of interest" description="Disordered" evidence="14">
    <location>
        <begin position="596"/>
        <end position="619"/>
    </location>
</feature>
<dbReference type="Pfam" id="PF00046">
    <property type="entry name" value="Homeodomain"/>
    <property type="match status" value="1"/>
</dbReference>
<dbReference type="FunFam" id="3.30.40.10:FF:000650">
    <property type="entry name" value="Homeobox protein HAT3.1"/>
    <property type="match status" value="1"/>
</dbReference>
<evidence type="ECO:0000256" key="4">
    <source>
        <dbReference type="ARBA" id="ARBA00022771"/>
    </source>
</evidence>
<evidence type="ECO:0000256" key="6">
    <source>
        <dbReference type="ARBA" id="ARBA00023015"/>
    </source>
</evidence>
<feature type="compositionally biased region" description="Basic and acidic residues" evidence="14">
    <location>
        <begin position="227"/>
        <end position="241"/>
    </location>
</feature>
<keyword evidence="18" id="KW-1185">Reference proteome</keyword>
<feature type="domain" description="PHD-type" evidence="15">
    <location>
        <begin position="362"/>
        <end position="419"/>
    </location>
</feature>
<dbReference type="CDD" id="cd00086">
    <property type="entry name" value="homeodomain"/>
    <property type="match status" value="1"/>
</dbReference>
<dbReference type="GO" id="GO:0005634">
    <property type="term" value="C:nucleus"/>
    <property type="evidence" value="ECO:0007669"/>
    <property type="project" value="UniProtKB-SubCell"/>
</dbReference>
<evidence type="ECO:0000259" key="15">
    <source>
        <dbReference type="PROSITE" id="PS50016"/>
    </source>
</evidence>
<evidence type="ECO:0000256" key="14">
    <source>
        <dbReference type="SAM" id="MobiDB-lite"/>
    </source>
</evidence>
<evidence type="ECO:0000256" key="13">
    <source>
        <dbReference type="RuleBase" id="RU000682"/>
    </source>
</evidence>
<dbReference type="GO" id="GO:0003677">
    <property type="term" value="F:DNA binding"/>
    <property type="evidence" value="ECO:0007669"/>
    <property type="project" value="UniProtKB-UniRule"/>
</dbReference>
<dbReference type="OrthoDB" id="1903104at2759"/>
<dbReference type="STRING" id="157652.A0A371FMI3"/>
<feature type="compositionally biased region" description="Polar residues" evidence="14">
    <location>
        <begin position="181"/>
        <end position="199"/>
    </location>
</feature>
<dbReference type="InterPro" id="IPR009057">
    <property type="entry name" value="Homeodomain-like_sf"/>
</dbReference>
<feature type="region of interest" description="Disordered" evidence="14">
    <location>
        <begin position="163"/>
        <end position="209"/>
    </location>
</feature>
<proteinExistence type="inferred from homology"/>
<evidence type="ECO:0000313" key="17">
    <source>
        <dbReference type="EMBL" id="RDX79293.1"/>
    </source>
</evidence>
<dbReference type="InterPro" id="IPR019786">
    <property type="entry name" value="Zinc_finger_PHD-type_CS"/>
</dbReference>